<evidence type="ECO:0000313" key="2">
    <source>
        <dbReference type="EMBL" id="MBK3331607.1"/>
    </source>
</evidence>
<proteinExistence type="predicted"/>
<evidence type="ECO:0000256" key="1">
    <source>
        <dbReference type="SAM" id="Phobius"/>
    </source>
</evidence>
<sequence>MGKNPAQLFEAYPLEIDIISYLVYAIVFILVLLLFILSVKKFPYRNIKLYGTSKRKEIKIDLKNPKKTAYTITYLIHNYETPYNRELLKRLEKHKYRKKVSSFDRETVELIKKFVEYVKLKDA</sequence>
<keyword evidence="1" id="KW-1133">Transmembrane helix</keyword>
<keyword evidence="1" id="KW-0472">Membrane</keyword>
<keyword evidence="1" id="KW-0812">Transmembrane</keyword>
<gene>
    <name evidence="2" type="ORF">GWK41_00840</name>
</gene>
<feature type="transmembrane region" description="Helical" evidence="1">
    <location>
        <begin position="18"/>
        <end position="39"/>
    </location>
</feature>
<protein>
    <recommendedName>
        <fullName evidence="4">DUF2208 domain-containing protein</fullName>
    </recommendedName>
</protein>
<evidence type="ECO:0008006" key="4">
    <source>
        <dbReference type="Google" id="ProtNLM"/>
    </source>
</evidence>
<reference evidence="2 3" key="1">
    <citation type="journal article" date="2021" name="Syst. Appl. Microbiol.">
        <title>Persephonella atlantica sp. nov.: How to adapt to physico-chemical gradients in high temperature hydrothermal habitats.</title>
        <authorList>
            <person name="Francois D.X."/>
            <person name="Godfroy A."/>
            <person name="Mathien C."/>
            <person name="Aube J."/>
            <person name="Cathalot C."/>
            <person name="Lesongeur F."/>
            <person name="L'Haridon S."/>
            <person name="Philippon X."/>
            <person name="Roussel E.G."/>
        </authorList>
    </citation>
    <scope>NUCLEOTIDE SEQUENCE [LARGE SCALE GENOMIC DNA]</scope>
    <source>
        <strain evidence="2 3">MO1340</strain>
    </source>
</reference>
<evidence type="ECO:0000313" key="3">
    <source>
        <dbReference type="Proteomes" id="UP000772812"/>
    </source>
</evidence>
<dbReference type="RefSeq" id="WP_200673022.1">
    <property type="nucleotide sequence ID" value="NZ_JAACYA010000001.1"/>
</dbReference>
<name>A0ABS1GF99_9AQUI</name>
<keyword evidence="3" id="KW-1185">Reference proteome</keyword>
<dbReference type="EMBL" id="JAACYA010000001">
    <property type="protein sequence ID" value="MBK3331607.1"/>
    <property type="molecule type" value="Genomic_DNA"/>
</dbReference>
<comment type="caution">
    <text evidence="2">The sequence shown here is derived from an EMBL/GenBank/DDBJ whole genome shotgun (WGS) entry which is preliminary data.</text>
</comment>
<organism evidence="2 3">
    <name type="scientific">Persephonella atlantica</name>
    <dbReference type="NCBI Taxonomy" id="2699429"/>
    <lineage>
        <taxon>Bacteria</taxon>
        <taxon>Pseudomonadati</taxon>
        <taxon>Aquificota</taxon>
        <taxon>Aquificia</taxon>
        <taxon>Aquificales</taxon>
        <taxon>Hydrogenothermaceae</taxon>
        <taxon>Persephonella</taxon>
    </lineage>
</organism>
<accession>A0ABS1GF99</accession>
<dbReference type="Proteomes" id="UP000772812">
    <property type="component" value="Unassembled WGS sequence"/>
</dbReference>